<evidence type="ECO:0000256" key="5">
    <source>
        <dbReference type="PROSITE-ProRule" id="PRU00283"/>
    </source>
</evidence>
<dbReference type="GeneID" id="40318420"/>
<dbReference type="EMBL" id="MKKU01000259">
    <property type="protein sequence ID" value="RNF17499.1"/>
    <property type="molecule type" value="Genomic_DNA"/>
</dbReference>
<dbReference type="Gene3D" id="3.40.850.10">
    <property type="entry name" value="Kinesin motor domain"/>
    <property type="match status" value="1"/>
</dbReference>
<keyword evidence="8" id="KW-0378">Hydrolase</keyword>
<dbReference type="GO" id="GO:0016787">
    <property type="term" value="F:hydrolase activity"/>
    <property type="evidence" value="ECO:0007669"/>
    <property type="project" value="UniProtKB-KW"/>
</dbReference>
<evidence type="ECO:0000256" key="4">
    <source>
        <dbReference type="ARBA" id="ARBA00023175"/>
    </source>
</evidence>
<dbReference type="EC" id="3.6.1.3" evidence="8"/>
<dbReference type="Proteomes" id="UP000284403">
    <property type="component" value="Unassembled WGS sequence"/>
</dbReference>
<comment type="caution">
    <text evidence="8">The sequence shown here is derived from an EMBL/GenBank/DDBJ whole genome shotgun (WGS) entry which is preliminary data.</text>
</comment>
<dbReference type="Pfam" id="PF00225">
    <property type="entry name" value="Kinesin"/>
    <property type="match status" value="1"/>
</dbReference>
<dbReference type="InterPro" id="IPR011993">
    <property type="entry name" value="PH-like_dom_sf"/>
</dbReference>
<keyword evidence="4 5" id="KW-0505">Motor protein</keyword>
<organism evidence="8 9">
    <name type="scientific">Trypanosoma conorhini</name>
    <dbReference type="NCBI Taxonomy" id="83891"/>
    <lineage>
        <taxon>Eukaryota</taxon>
        <taxon>Discoba</taxon>
        <taxon>Euglenozoa</taxon>
        <taxon>Kinetoplastea</taxon>
        <taxon>Metakinetoplastina</taxon>
        <taxon>Trypanosomatida</taxon>
        <taxon>Trypanosomatidae</taxon>
        <taxon>Trypanosoma</taxon>
    </lineage>
</organism>
<dbReference type="PANTHER" id="PTHR47968:SF75">
    <property type="entry name" value="CENTROMERE-ASSOCIATED PROTEIN E"/>
    <property type="match status" value="1"/>
</dbReference>
<evidence type="ECO:0000313" key="8">
    <source>
        <dbReference type="EMBL" id="RNF17499.1"/>
    </source>
</evidence>
<dbReference type="Gene3D" id="2.30.29.30">
    <property type="entry name" value="Pleckstrin-homology domain (PH domain)/Phosphotyrosine-binding domain (PTB)"/>
    <property type="match status" value="1"/>
</dbReference>
<evidence type="ECO:0000256" key="1">
    <source>
        <dbReference type="ARBA" id="ARBA00022741"/>
    </source>
</evidence>
<dbReference type="PANTHER" id="PTHR47968">
    <property type="entry name" value="CENTROMERE PROTEIN E"/>
    <property type="match status" value="1"/>
</dbReference>
<dbReference type="InterPro" id="IPR027640">
    <property type="entry name" value="Kinesin-like_fam"/>
</dbReference>
<reference evidence="8 9" key="1">
    <citation type="journal article" date="2018" name="BMC Genomics">
        <title>Genomic comparison of Trypanosoma conorhini and Trypanosoma rangeli to Trypanosoma cruzi strains of high and low virulence.</title>
        <authorList>
            <person name="Bradwell K.R."/>
            <person name="Koparde V.N."/>
            <person name="Matveyev A.V."/>
            <person name="Serrano M.G."/>
            <person name="Alves J.M."/>
            <person name="Parikh H."/>
            <person name="Huang B."/>
            <person name="Lee V."/>
            <person name="Espinosa-Alvarez O."/>
            <person name="Ortiz P.A."/>
            <person name="Costa-Martins A.G."/>
            <person name="Teixeira M.M."/>
            <person name="Buck G.A."/>
        </authorList>
    </citation>
    <scope>NUCLEOTIDE SEQUENCE [LARGE SCALE GENOMIC DNA]</scope>
    <source>
        <strain evidence="8 9">025E</strain>
    </source>
</reference>
<name>A0A3R7P507_9TRYP</name>
<dbReference type="AlphaFoldDB" id="A0A3R7P507"/>
<proteinExistence type="inferred from homology"/>
<evidence type="ECO:0000313" key="9">
    <source>
        <dbReference type="Proteomes" id="UP000284403"/>
    </source>
</evidence>
<keyword evidence="3" id="KW-0175">Coiled coil</keyword>
<keyword evidence="9" id="KW-1185">Reference proteome</keyword>
<dbReference type="GO" id="GO:0005524">
    <property type="term" value="F:ATP binding"/>
    <property type="evidence" value="ECO:0007669"/>
    <property type="project" value="UniProtKB-UniRule"/>
</dbReference>
<dbReference type="InterPro" id="IPR036961">
    <property type="entry name" value="Kinesin_motor_dom_sf"/>
</dbReference>
<feature type="region of interest" description="Disordered" evidence="6">
    <location>
        <begin position="719"/>
        <end position="742"/>
    </location>
</feature>
<dbReference type="GO" id="GO:0007018">
    <property type="term" value="P:microtubule-based movement"/>
    <property type="evidence" value="ECO:0007669"/>
    <property type="project" value="InterPro"/>
</dbReference>
<sequence length="1005" mass="110763">MLPGSNRVTVGVRVRPRLDGAVNPLQTAERYEPMACSRCSDTTLRIWDGRRTRDSRTFSFAYDAVFDEHTPQEEVYEELAMGAVEDVLGGTSATILTYGQTGSGKTHTVLGGVRKNALGGSIITSDTGILLRALQDILHYAANLKNKFHVVVGLSAVEIYLDEVRDLLAEEQQPSVLHLALVRDVVRVAKLRYVPIRCLEDGLRVFQRATAQRTQRMTTANDMSSRSHAVFNVEVFQQPVTATSARPLDLLAYIAMREAAQLAQVEGKAPSMPSHPLFPAASQPLLGEAGAPVMHSRLALVDLAGSEKVRNTNVKGEGLDELKKINASLSALGNVVRSLHVGSRHIPYRDSKLTTVLRDSFAAASARVVLIVNVSPTTLTVDETLSSMYFADKVKMMKPEPRSGAWNENDAVCEYFASLRKYEALLADVHIAGTMHAFTAPQIVLLVARDRSNVLYDPVFRVRKPECEIRKMAVAMMCEAFKAAAVERSSEDVGQQRLDVERRTLRNELVTAWKARWRSASTSLKELSARTAQDSAEAALLEEINAAAAQLQDARVLRSELQQRYQSAGARAAEAGHTLSVIEKKLRDEEDAVRNSVAAASAGVGPGAAPTSKQEETSWTQLSDLAAQALHSAGMRYDWCVLICATRRLAWELAQKREQLQQRRRSASRQQSAGDELLQMVRSKSEISTATSLRCEEELRHNDPVVLGGHPVFNDYAVPRPRQYWQPPPSESSEAGKRRRGTRYDTAELLEDVASFVKMGGEVTRYSSDGSSHRRLLYVDGKAGAEQLSWSAVGSLAPEGRVPLCTVTQILLGRSSTTTEAASYYLSWGVVSRQKKSTKLVEFSCNTESEFEAWVMGLSQLTGVRAAFGEPMKLPPETAVEEGNTISDAEAAFCAQWHLPPAVFTEARGQLMRRRKPSRNSGLRLTPGELRYLVKLDIFRASAMWLHFFAEGLVLKPGEKLYCYVELPGGPQTMSSRLNSVTNAASWADSSLKSVPVSFYRKEDE</sequence>
<keyword evidence="2 5" id="KW-0067">ATP-binding</keyword>
<dbReference type="GO" id="GO:0008017">
    <property type="term" value="F:microtubule binding"/>
    <property type="evidence" value="ECO:0007669"/>
    <property type="project" value="InterPro"/>
</dbReference>
<feature type="region of interest" description="Disordered" evidence="6">
    <location>
        <begin position="662"/>
        <end position="681"/>
    </location>
</feature>
<dbReference type="GO" id="GO:0003777">
    <property type="term" value="F:microtubule motor activity"/>
    <property type="evidence" value="ECO:0007669"/>
    <property type="project" value="InterPro"/>
</dbReference>
<dbReference type="SMART" id="SM00129">
    <property type="entry name" value="KISc"/>
    <property type="match status" value="1"/>
</dbReference>
<comment type="similarity">
    <text evidence="5">Belongs to the TRAFAC class myosin-kinesin ATPase superfamily. Kinesin family.</text>
</comment>
<dbReference type="InterPro" id="IPR027417">
    <property type="entry name" value="P-loop_NTPase"/>
</dbReference>
<dbReference type="OrthoDB" id="264170at2759"/>
<dbReference type="InterPro" id="IPR001752">
    <property type="entry name" value="Kinesin_motor_dom"/>
</dbReference>
<gene>
    <name evidence="8" type="ORF">Tco025E_04809</name>
</gene>
<evidence type="ECO:0000259" key="7">
    <source>
        <dbReference type="PROSITE" id="PS50067"/>
    </source>
</evidence>
<keyword evidence="1 5" id="KW-0547">Nucleotide-binding</keyword>
<dbReference type="PRINTS" id="PR00380">
    <property type="entry name" value="KINESINHEAVY"/>
</dbReference>
<accession>A0A3R7P507</accession>
<feature type="binding site" evidence="5">
    <location>
        <begin position="99"/>
        <end position="106"/>
    </location>
    <ligand>
        <name>ATP</name>
        <dbReference type="ChEBI" id="CHEBI:30616"/>
    </ligand>
</feature>
<feature type="domain" description="Kinesin motor" evidence="7">
    <location>
        <begin position="7"/>
        <end position="397"/>
    </location>
</feature>
<dbReference type="RefSeq" id="XP_029228177.1">
    <property type="nucleotide sequence ID" value="XM_029371714.1"/>
</dbReference>
<evidence type="ECO:0000256" key="3">
    <source>
        <dbReference type="ARBA" id="ARBA00023054"/>
    </source>
</evidence>
<evidence type="ECO:0000256" key="2">
    <source>
        <dbReference type="ARBA" id="ARBA00022840"/>
    </source>
</evidence>
<dbReference type="PROSITE" id="PS50067">
    <property type="entry name" value="KINESIN_MOTOR_2"/>
    <property type="match status" value="1"/>
</dbReference>
<dbReference type="PROSITE" id="PS00411">
    <property type="entry name" value="KINESIN_MOTOR_1"/>
    <property type="match status" value="1"/>
</dbReference>
<evidence type="ECO:0000256" key="6">
    <source>
        <dbReference type="SAM" id="MobiDB-lite"/>
    </source>
</evidence>
<dbReference type="SUPFAM" id="SSF52540">
    <property type="entry name" value="P-loop containing nucleoside triphosphate hydrolases"/>
    <property type="match status" value="1"/>
</dbReference>
<dbReference type="InterPro" id="IPR019821">
    <property type="entry name" value="Kinesin_motor_CS"/>
</dbReference>
<protein>
    <submittedName>
        <fullName evidence="8">Putative kinesin</fullName>
        <ecNumber evidence="8">3.6.1.3</ecNumber>
    </submittedName>
</protein>